<protein>
    <submittedName>
        <fullName evidence="2">Uncharacterized protein</fullName>
    </submittedName>
</protein>
<evidence type="ECO:0000313" key="2">
    <source>
        <dbReference type="EMBL" id="MEM5552573.1"/>
    </source>
</evidence>
<reference evidence="2 3" key="1">
    <citation type="submission" date="2024-03" db="EMBL/GenBank/DDBJ databases">
        <title>Community enrichment and isolation of bacterial strains for fucoidan degradation.</title>
        <authorList>
            <person name="Sichert A."/>
        </authorList>
    </citation>
    <scope>NUCLEOTIDE SEQUENCE [LARGE SCALE GENOMIC DNA]</scope>
    <source>
        <strain evidence="2 3">AS81</strain>
    </source>
</reference>
<name>A0ABU9U6C1_9GAMM</name>
<keyword evidence="1" id="KW-0175">Coiled coil</keyword>
<accession>A0ABU9U6C1</accession>
<sequence length="284" mass="32500">MSAKRLFCLAVKPLYLETKSPSFFGELLPIPTMCLCDFKNLINIISNTITLLKEYGLNEASQSTVEATWFFQQTNRYHLNIPTQIHITLSHVYFSGCFPPHQEAYFKTSAIPVSEVLETEAKFKNIDLARLKYPQAKGVINEIMNKDAQYMGLLDLNDNLDDIKNNILKLDEKTTDELTTDLNKYNHSLSSEISKLSQKASVLELEIEAAAKKLLFKIFDLSVGDWIVCDQSVYRDKQIQLQINQVSYYDRLLTLQGPIITKKGEQGKRTETINIQILPNDEHQ</sequence>
<dbReference type="Proteomes" id="UP001388366">
    <property type="component" value="Unassembled WGS sequence"/>
</dbReference>
<keyword evidence="3" id="KW-1185">Reference proteome</keyword>
<comment type="caution">
    <text evidence="2">The sequence shown here is derived from an EMBL/GenBank/DDBJ whole genome shotgun (WGS) entry which is preliminary data.</text>
</comment>
<proteinExistence type="predicted"/>
<feature type="coiled-coil region" evidence="1">
    <location>
        <begin position="153"/>
        <end position="213"/>
    </location>
</feature>
<evidence type="ECO:0000256" key="1">
    <source>
        <dbReference type="SAM" id="Coils"/>
    </source>
</evidence>
<gene>
    <name evidence="2" type="ORF">WNY63_17770</name>
</gene>
<dbReference type="RefSeq" id="WP_342884451.1">
    <property type="nucleotide sequence ID" value="NZ_JBBMQU010000042.1"/>
</dbReference>
<evidence type="ECO:0000313" key="3">
    <source>
        <dbReference type="Proteomes" id="UP001388366"/>
    </source>
</evidence>
<organism evidence="2 3">
    <name type="scientific">Pseudoalteromonas neustonica</name>
    <dbReference type="NCBI Taxonomy" id="1840331"/>
    <lineage>
        <taxon>Bacteria</taxon>
        <taxon>Pseudomonadati</taxon>
        <taxon>Pseudomonadota</taxon>
        <taxon>Gammaproteobacteria</taxon>
        <taxon>Alteromonadales</taxon>
        <taxon>Pseudoalteromonadaceae</taxon>
        <taxon>Pseudoalteromonas</taxon>
    </lineage>
</organism>
<dbReference type="EMBL" id="JBBMQU010000042">
    <property type="protein sequence ID" value="MEM5552573.1"/>
    <property type="molecule type" value="Genomic_DNA"/>
</dbReference>